<sequence>MRIYIYCIISIIFIISCQTNQVYNIKNDDDKSHFVKINRIEYLKPNIKYNINGTLYSTDKQSRIYKVIRKENLILSNAKRNNYAQRKVVELYGIKDHDQGGHIIGRQFGGSPNIDNLIPINKKLNIGEMRKTEMEWRESIINGDEINDIVIDIKYIYTNMRPNIIIINYDIEKDYTNYRIQKIFTND</sequence>
<dbReference type="Proteomes" id="UP000001803">
    <property type="component" value="Chromosome"/>
</dbReference>
<dbReference type="AlphaFoldDB" id="A0A3B6VIB2"/>
<dbReference type="Gene3D" id="3.40.570.10">
    <property type="entry name" value="Extracellular Endonuclease, subunit A"/>
    <property type="match status" value="1"/>
</dbReference>
<accession>A0A3B6VIB2</accession>
<dbReference type="Pfam" id="PF13930">
    <property type="entry name" value="Endonuclea_NS_2"/>
    <property type="match status" value="1"/>
</dbReference>
<evidence type="ECO:0000313" key="3">
    <source>
        <dbReference type="Proteomes" id="UP000001803"/>
    </source>
</evidence>
<dbReference type="InterPro" id="IPR044927">
    <property type="entry name" value="Endonuclea_NS_2"/>
</dbReference>
<dbReference type="PROSITE" id="PS51257">
    <property type="entry name" value="PROKAR_LIPOPROTEIN"/>
    <property type="match status" value="1"/>
</dbReference>
<protein>
    <recommendedName>
        <fullName evidence="1">Type VII secretion system protein EssD-like domain-containing protein</fullName>
    </recommendedName>
</protein>
<dbReference type="KEGG" id="bhy:BHWA1_01227"/>
<keyword evidence="3" id="KW-1185">Reference proteome</keyword>
<dbReference type="EMBL" id="CP001357">
    <property type="protein sequence ID" value="ACN83706.1"/>
    <property type="molecule type" value="Genomic_DNA"/>
</dbReference>
<gene>
    <name evidence="2" type="ordered locus">BHWA1_01227</name>
</gene>
<name>A0A3B6VIB2_BRAHW</name>
<evidence type="ECO:0000313" key="2">
    <source>
        <dbReference type="EMBL" id="ACN83706.1"/>
    </source>
</evidence>
<feature type="domain" description="Type VII secretion system protein EssD-like" evidence="1">
    <location>
        <begin position="45"/>
        <end position="171"/>
    </location>
</feature>
<organism evidence="2 3">
    <name type="scientific">Brachyspira hyodysenteriae (strain ATCC 49526 / WA1)</name>
    <dbReference type="NCBI Taxonomy" id="565034"/>
    <lineage>
        <taxon>Bacteria</taxon>
        <taxon>Pseudomonadati</taxon>
        <taxon>Spirochaetota</taxon>
        <taxon>Spirochaetia</taxon>
        <taxon>Brachyspirales</taxon>
        <taxon>Brachyspiraceae</taxon>
        <taxon>Brachyspira</taxon>
    </lineage>
</organism>
<proteinExistence type="predicted"/>
<dbReference type="RefSeq" id="WP_012670752.1">
    <property type="nucleotide sequence ID" value="NC_012225.1"/>
</dbReference>
<evidence type="ECO:0000259" key="1">
    <source>
        <dbReference type="Pfam" id="PF13930"/>
    </source>
</evidence>
<reference evidence="2 3" key="1">
    <citation type="journal article" date="2009" name="PLoS ONE">
        <title>Genome sequence of the pathogenic intestinal spirochete Brachyspira hyodysenteriae reveals adaptations to its lifestyle in the porcine large intestine.</title>
        <authorList>
            <person name="Bellgard M.I."/>
            <person name="Wanchanthuek P."/>
            <person name="La T."/>
            <person name="Ryan K."/>
            <person name="Moolhuijzen P."/>
            <person name="Albertyn Z."/>
            <person name="Shaban B."/>
            <person name="Motro Y."/>
            <person name="Dunn D.S."/>
            <person name="Schibeci D."/>
            <person name="Hunter A."/>
            <person name="Barrero R."/>
            <person name="Phillips N.D."/>
            <person name="Hampson D.J."/>
        </authorList>
    </citation>
    <scope>NUCLEOTIDE SEQUENCE [LARGE SCALE GENOMIC DNA]</scope>
    <source>
        <strain evidence="3">ATCC 49526 / WA1</strain>
    </source>
</reference>
<dbReference type="InterPro" id="IPR044929">
    <property type="entry name" value="DNA/RNA_non-sp_Endonuclease_sf"/>
</dbReference>